<evidence type="ECO:0000313" key="17">
    <source>
        <dbReference type="EMBL" id="KAJ7308166.1"/>
    </source>
</evidence>
<evidence type="ECO:0000256" key="4">
    <source>
        <dbReference type="ARBA" id="ARBA00022427"/>
    </source>
</evidence>
<dbReference type="PROSITE" id="PS51225">
    <property type="entry name" value="MARVEL"/>
    <property type="match status" value="1"/>
</dbReference>
<feature type="domain" description="MARVEL" evidence="15">
    <location>
        <begin position="142"/>
        <end position="312"/>
    </location>
</feature>
<reference evidence="17" key="1">
    <citation type="journal article" date="2023" name="DNA Res.">
        <title>Chromosome-level genome assembly of Phrynocephalus forsythii using third-generation DNA sequencing and Hi-C analysis.</title>
        <authorList>
            <person name="Qi Y."/>
            <person name="Zhao W."/>
            <person name="Zhao Y."/>
            <person name="Niu C."/>
            <person name="Cao S."/>
            <person name="Zhang Y."/>
        </authorList>
    </citation>
    <scope>NUCLEOTIDE SEQUENCE</scope>
    <source>
        <tissue evidence="17">Muscle</tissue>
    </source>
</reference>
<keyword evidence="8 14" id="KW-1133">Transmembrane helix</keyword>
<dbReference type="OrthoDB" id="6284217at2759"/>
<keyword evidence="6 11" id="KW-0812">Transmembrane</keyword>
<accession>A0A9Q1ASN6</accession>
<dbReference type="PANTHER" id="PTHR23288:SF41">
    <property type="entry name" value="OCCLUDIN_ELL DOMAIN-CONTAINING PROTEIN 1 ISOFORM X1"/>
    <property type="match status" value="1"/>
</dbReference>
<evidence type="ECO:0000259" key="15">
    <source>
        <dbReference type="PROSITE" id="PS51225"/>
    </source>
</evidence>
<protein>
    <recommendedName>
        <fullName evidence="19">MARVEL domain-containing protein 2</fullName>
    </recommendedName>
</protein>
<feature type="transmembrane region" description="Helical" evidence="14">
    <location>
        <begin position="146"/>
        <end position="169"/>
    </location>
</feature>
<comment type="caution">
    <text evidence="17">The sequence shown here is derived from an EMBL/GenBank/DDBJ whole genome shotgun (WGS) entry which is preliminary data.</text>
</comment>
<dbReference type="InterPro" id="IPR008253">
    <property type="entry name" value="Marvel"/>
</dbReference>
<gene>
    <name evidence="17" type="ORF">JRQ81_008682</name>
</gene>
<evidence type="ECO:0000256" key="9">
    <source>
        <dbReference type="ARBA" id="ARBA00023054"/>
    </source>
</evidence>
<feature type="transmembrane region" description="Helical" evidence="14">
    <location>
        <begin position="236"/>
        <end position="257"/>
    </location>
</feature>
<dbReference type="Proteomes" id="UP001142489">
    <property type="component" value="Unassembled WGS sequence"/>
</dbReference>
<keyword evidence="18" id="KW-1185">Reference proteome</keyword>
<dbReference type="GO" id="GO:0016324">
    <property type="term" value="C:apical plasma membrane"/>
    <property type="evidence" value="ECO:0007669"/>
    <property type="project" value="TreeGrafter"/>
</dbReference>
<name>A0A9Q1ASN6_9SAUR</name>
<feature type="domain" description="OCEL" evidence="16">
    <location>
        <begin position="383"/>
        <end position="495"/>
    </location>
</feature>
<evidence type="ECO:0000256" key="5">
    <source>
        <dbReference type="ARBA" id="ARBA00022475"/>
    </source>
</evidence>
<evidence type="ECO:0000256" key="6">
    <source>
        <dbReference type="ARBA" id="ARBA00022692"/>
    </source>
</evidence>
<feature type="transmembrane region" description="Helical" evidence="14">
    <location>
        <begin position="287"/>
        <end position="308"/>
    </location>
</feature>
<evidence type="ECO:0000256" key="7">
    <source>
        <dbReference type="ARBA" id="ARBA00022949"/>
    </source>
</evidence>
<feature type="compositionally biased region" description="Pro residues" evidence="13">
    <location>
        <begin position="1"/>
        <end position="11"/>
    </location>
</feature>
<keyword evidence="5" id="KW-1003">Cell membrane</keyword>
<dbReference type="GO" id="GO:0031410">
    <property type="term" value="C:cytoplasmic vesicle"/>
    <property type="evidence" value="ECO:0007669"/>
    <property type="project" value="TreeGrafter"/>
</dbReference>
<evidence type="ECO:0000256" key="14">
    <source>
        <dbReference type="SAM" id="Phobius"/>
    </source>
</evidence>
<evidence type="ECO:0000256" key="12">
    <source>
        <dbReference type="PROSITE-ProRule" id="PRU01324"/>
    </source>
</evidence>
<evidence type="ECO:0000256" key="11">
    <source>
        <dbReference type="PROSITE-ProRule" id="PRU00581"/>
    </source>
</evidence>
<evidence type="ECO:0008006" key="19">
    <source>
        <dbReference type="Google" id="ProtNLM"/>
    </source>
</evidence>
<dbReference type="InterPro" id="IPR031176">
    <property type="entry name" value="ELL/occludin"/>
</dbReference>
<feature type="compositionally biased region" description="Pro residues" evidence="13">
    <location>
        <begin position="103"/>
        <end position="112"/>
    </location>
</feature>
<dbReference type="Pfam" id="PF01284">
    <property type="entry name" value="MARVEL"/>
    <property type="match status" value="1"/>
</dbReference>
<feature type="transmembrane region" description="Helical" evidence="14">
    <location>
        <begin position="200"/>
        <end position="224"/>
    </location>
</feature>
<dbReference type="GO" id="GO:0005923">
    <property type="term" value="C:bicellular tight junction"/>
    <property type="evidence" value="ECO:0007669"/>
    <property type="project" value="UniProtKB-SubCell"/>
</dbReference>
<evidence type="ECO:0000256" key="2">
    <source>
        <dbReference type="ARBA" id="ARBA00004651"/>
    </source>
</evidence>
<evidence type="ECO:0000256" key="13">
    <source>
        <dbReference type="SAM" id="MobiDB-lite"/>
    </source>
</evidence>
<keyword evidence="4" id="KW-0796">Tight junction</keyword>
<feature type="region of interest" description="Disordered" evidence="13">
    <location>
        <begin position="1"/>
        <end position="24"/>
    </location>
</feature>
<keyword evidence="9" id="KW-0175">Coiled coil</keyword>
<evidence type="ECO:0000256" key="1">
    <source>
        <dbReference type="ARBA" id="ARBA00004435"/>
    </source>
</evidence>
<comment type="subcellular location">
    <subcellularLocation>
        <location evidence="1">Cell junction</location>
        <location evidence="1">Tight junction</location>
    </subcellularLocation>
    <subcellularLocation>
        <location evidence="2">Cell membrane</location>
        <topology evidence="2">Multi-pass membrane protein</topology>
    </subcellularLocation>
</comment>
<dbReference type="EMBL" id="JAPFRF010000018">
    <property type="protein sequence ID" value="KAJ7308166.1"/>
    <property type="molecule type" value="Genomic_DNA"/>
</dbReference>
<feature type="region of interest" description="Disordered" evidence="13">
    <location>
        <begin position="45"/>
        <end position="121"/>
    </location>
</feature>
<feature type="compositionally biased region" description="Basic and acidic residues" evidence="13">
    <location>
        <begin position="75"/>
        <end position="89"/>
    </location>
</feature>
<dbReference type="PROSITE" id="PS51980">
    <property type="entry name" value="OCEL"/>
    <property type="match status" value="1"/>
</dbReference>
<evidence type="ECO:0000313" key="18">
    <source>
        <dbReference type="Proteomes" id="UP001142489"/>
    </source>
</evidence>
<sequence>MDQPGSSPPGPGGSSPEGRAPLLKPVRHFVPPSWKDFLLGWRRRPGGEIPLSRYTPEDLPISPPASPLLGLPKKALSEGRESVHEDQKEGSGSGGEEDGKGPPAAPAAPLPAAPSQGGWSTPPPGYQERLAAYESKYAFLRSWPGLLRLLGALELILGGLVFACTAAYIQKDYQWSQLYGGGQWPYGGYGYSSYGPMTPFVLVVASLAWLVTVILLGLGVTLHYRSILLRAHWWPLTEFGLNLSLSLLYLAASLAYVQDVNRGGLCYSLLAANPLVSALCRVGGGQVAALAFLFLTTFLYLAGALVCLRMWQHEGARRTPAFLAVPGGQASPALWRDAPEPTAAPRPSRKAPRRVEFSEKSQDAEVMSCAIPTGYNPRPHLVPDYILRYPAIGSPEEREKYKAVFNDQYGEYQELHRDVREAQRKFHALEAALAKLPRRDPGQEVDQGRVSAVRKEYERQRKDPTFREKRERCAYLKGKLGHLKGRIQAYDREKEEVGQGGSSAYF</sequence>
<proteinExistence type="inferred from homology"/>
<dbReference type="GO" id="GO:0070830">
    <property type="term" value="P:bicellular tight junction assembly"/>
    <property type="evidence" value="ECO:0007669"/>
    <property type="project" value="TreeGrafter"/>
</dbReference>
<dbReference type="Gene3D" id="6.10.140.340">
    <property type="match status" value="1"/>
</dbReference>
<keyword evidence="7" id="KW-0965">Cell junction</keyword>
<feature type="region of interest" description="Disordered" evidence="13">
    <location>
        <begin position="333"/>
        <end position="357"/>
    </location>
</feature>
<dbReference type="Pfam" id="PF07303">
    <property type="entry name" value="Occludin_ELL"/>
    <property type="match status" value="1"/>
</dbReference>
<dbReference type="AlphaFoldDB" id="A0A9Q1ASN6"/>
<dbReference type="InterPro" id="IPR010844">
    <property type="entry name" value="Occludin_ELL"/>
</dbReference>
<evidence type="ECO:0000256" key="10">
    <source>
        <dbReference type="ARBA" id="ARBA00023136"/>
    </source>
</evidence>
<dbReference type="SUPFAM" id="SSF144292">
    <property type="entry name" value="occludin/ELL-like"/>
    <property type="match status" value="1"/>
</dbReference>
<evidence type="ECO:0000256" key="8">
    <source>
        <dbReference type="ARBA" id="ARBA00022989"/>
    </source>
</evidence>
<comment type="similarity">
    <text evidence="3 12">Belongs to the ELL/occludin family.</text>
</comment>
<evidence type="ECO:0000256" key="3">
    <source>
        <dbReference type="ARBA" id="ARBA00009171"/>
    </source>
</evidence>
<dbReference type="PANTHER" id="PTHR23288">
    <property type="entry name" value="OCCLUDIN AND RNA POLYMERASE II ELONGATION FACTOR ELL"/>
    <property type="match status" value="1"/>
</dbReference>
<evidence type="ECO:0000259" key="16">
    <source>
        <dbReference type="PROSITE" id="PS51980"/>
    </source>
</evidence>
<keyword evidence="10 11" id="KW-0472">Membrane</keyword>
<organism evidence="17 18">
    <name type="scientific">Phrynocephalus forsythii</name>
    <dbReference type="NCBI Taxonomy" id="171643"/>
    <lineage>
        <taxon>Eukaryota</taxon>
        <taxon>Metazoa</taxon>
        <taxon>Chordata</taxon>
        <taxon>Craniata</taxon>
        <taxon>Vertebrata</taxon>
        <taxon>Euteleostomi</taxon>
        <taxon>Lepidosauria</taxon>
        <taxon>Squamata</taxon>
        <taxon>Bifurcata</taxon>
        <taxon>Unidentata</taxon>
        <taxon>Episquamata</taxon>
        <taxon>Toxicofera</taxon>
        <taxon>Iguania</taxon>
        <taxon>Acrodonta</taxon>
        <taxon>Agamidae</taxon>
        <taxon>Agaminae</taxon>
        <taxon>Phrynocephalus</taxon>
    </lineage>
</organism>